<dbReference type="STRING" id="758825.SAMN02982985_01698"/>
<evidence type="ECO:0000313" key="4">
    <source>
        <dbReference type="EMBL" id="SFL83493.1"/>
    </source>
</evidence>
<dbReference type="AlphaFoldDB" id="A0A1I4KY23"/>
<evidence type="ECO:0000256" key="3">
    <source>
        <dbReference type="SAM" id="SignalP"/>
    </source>
</evidence>
<accession>A0A1I4KY23</accession>
<evidence type="ECO:0000256" key="1">
    <source>
        <dbReference type="ARBA" id="ARBA00004418"/>
    </source>
</evidence>
<dbReference type="InterPro" id="IPR050490">
    <property type="entry name" value="Bact_solute-bd_prot1"/>
</dbReference>
<proteinExistence type="inferred from homology"/>
<evidence type="ECO:0000313" key="5">
    <source>
        <dbReference type="Proteomes" id="UP000199470"/>
    </source>
</evidence>
<keyword evidence="3" id="KW-0732">Signal</keyword>
<comment type="subcellular location">
    <subcellularLocation>
        <location evidence="1">Periplasm</location>
    </subcellularLocation>
</comment>
<keyword evidence="5" id="KW-1185">Reference proteome</keyword>
<gene>
    <name evidence="4" type="ORF">SAMN02982985_01698</name>
</gene>
<name>A0A1I4KY23_9BURK</name>
<reference evidence="4 5" key="1">
    <citation type="submission" date="2016-10" db="EMBL/GenBank/DDBJ databases">
        <authorList>
            <person name="de Groot N.N."/>
        </authorList>
    </citation>
    <scope>NUCLEOTIDE SEQUENCE [LARGE SCALE GENOMIC DNA]</scope>
    <source>
        <strain evidence="4 5">ATCC 43154</strain>
    </source>
</reference>
<comment type="similarity">
    <text evidence="2">Belongs to the bacterial solute-binding protein 1 family.</text>
</comment>
<dbReference type="SUPFAM" id="SSF53850">
    <property type="entry name" value="Periplasmic binding protein-like II"/>
    <property type="match status" value="1"/>
</dbReference>
<dbReference type="PANTHER" id="PTHR43649:SF32">
    <property type="entry name" value="SUGAR BINDING SECRETED PROTEIN"/>
    <property type="match status" value="1"/>
</dbReference>
<evidence type="ECO:0000256" key="2">
    <source>
        <dbReference type="ARBA" id="ARBA00008520"/>
    </source>
</evidence>
<feature type="signal peptide" evidence="3">
    <location>
        <begin position="1"/>
        <end position="25"/>
    </location>
</feature>
<dbReference type="RefSeq" id="WP_093386282.1">
    <property type="nucleotide sequence ID" value="NZ_FOTW01000008.1"/>
</dbReference>
<dbReference type="InterPro" id="IPR006059">
    <property type="entry name" value="SBP"/>
</dbReference>
<dbReference type="OrthoDB" id="9808332at2"/>
<dbReference type="GO" id="GO:0042597">
    <property type="term" value="C:periplasmic space"/>
    <property type="evidence" value="ECO:0007669"/>
    <property type="project" value="UniProtKB-SubCell"/>
</dbReference>
<dbReference type="PANTHER" id="PTHR43649">
    <property type="entry name" value="ARABINOSE-BINDING PROTEIN-RELATED"/>
    <property type="match status" value="1"/>
</dbReference>
<dbReference type="Proteomes" id="UP000199470">
    <property type="component" value="Unassembled WGS sequence"/>
</dbReference>
<dbReference type="EMBL" id="FOTW01000008">
    <property type="protein sequence ID" value="SFL83493.1"/>
    <property type="molecule type" value="Genomic_DNA"/>
</dbReference>
<protein>
    <submittedName>
        <fullName evidence="4">Carbohydrate ABC transporter substrate-binding protein, CUT1 family (TC 3.A.1.1.-)</fullName>
    </submittedName>
</protein>
<feature type="chain" id="PRO_5011538564" evidence="3">
    <location>
        <begin position="26"/>
        <end position="418"/>
    </location>
</feature>
<dbReference type="Gene3D" id="3.40.190.10">
    <property type="entry name" value="Periplasmic binding protein-like II"/>
    <property type="match status" value="1"/>
</dbReference>
<sequence>MKLRISAAMASAVAFCAVATPQVGAAPATITVASFPDLDRAVKVALPMWEKLHPEIKIKLVSLQIEDHHNSMTTALAAGAHLPDVVAVDFGYIGIFAESKGLDDLLAPPYAAEQYRKQFVSYTYPQATNSRGNLAAMPADIGPGMLFYRKDLMDKAGIKEEELTRSWESYIEAGKKLKAATGAMLLARAGDLKDIYIRANLKDGEGIYFGDKGKVLVDSPRFVRAFELAKAARVAGIDTKTVAWTSEWSEGFKRGKVASQMSGFWFGGHLAKWLAPDYKGQWRASGLPGGALASYGGSFYAIPKKAVNKAEAWEFIKFMTANKEVQLTALREISGYPSLLAAHGDPAMDEAQPYFGGQKTRQLARDTAVKIPVIRVDKYDWMANEVVNSELENVLEQNKDIKTALRDAKALIERRARR</sequence>
<organism evidence="4 5">
    <name type="scientific">Rugamonas rubra</name>
    <dbReference type="NCBI Taxonomy" id="758825"/>
    <lineage>
        <taxon>Bacteria</taxon>
        <taxon>Pseudomonadati</taxon>
        <taxon>Pseudomonadota</taxon>
        <taxon>Betaproteobacteria</taxon>
        <taxon>Burkholderiales</taxon>
        <taxon>Oxalobacteraceae</taxon>
        <taxon>Telluria group</taxon>
        <taxon>Rugamonas</taxon>
    </lineage>
</organism>
<dbReference type="Pfam" id="PF01547">
    <property type="entry name" value="SBP_bac_1"/>
    <property type="match status" value="1"/>
</dbReference>